<dbReference type="InterPro" id="IPR000873">
    <property type="entry name" value="AMP-dep_synth/lig_dom"/>
</dbReference>
<dbReference type="InterPro" id="IPR042099">
    <property type="entry name" value="ANL_N_sf"/>
</dbReference>
<sequence>MLLGQHQVPALIWKDQHVGYRELLARIDAVSRQFPKVPCDKVAIFAENRLDWVYAFYAGLKQGCTLVPIDFMSSAEDVAHILRDCTPSLVFCSKSTHEVLAQAMGASGHQPSVLVLDDLDLTAADRKAEPLPAPALDKTLLLIYTSGTTGSPKGVMLSWDNLLANLESISEDVPIYTPGQRTLALLPLHHIFPLLGALMAPLYTGGTCVFSPSLASEDMLRALNDNQVTIMIGVPRLYQLITKSIKDKINASRLTRLLFQLAAKINSRAFSKRLFAKVHARFGGQIRFLVSGGAKLDEDVFRDLTTLGFEVLEGFGMTEAAPMITFTRPGESTLGAAGRPMSCNEVRIVDGEIITRGRNVMQGYYRRPEETAAVVKDGWLHTGDLGYLDEAGALHVTGRKKEIIVLPSGKNINPVEIEAKLSASTDLISEVAVFQHQDSLEAAVVPDFRKAREQGIADLQKTLNEQVLAPYNKAVTPYKKVLKLHLLGEELPKTRLGKLKRFLLPDMVASNETRTADCAEPDYPEYKTIQQFLQQQKDCAVYAGDHLELDLGLDSLDRVGLQSFLQATFGVGVSDETLMDHPTVERIADFIRDKKTKMAVSVVEWAEILKERSEIHLPRSWAAHNPLRHGMALLARAYFRLSATGLENLPAGSCILAPNHQSFLDGLFVAAFLDNATMKRTYFFAKAKHVNKPWLRFLAARNNVIVLDLERDLQHALQNLSEVLRQGCNLILFPEGTRSKDGTVAPFRKTYAILSRELGVPVVPVAIKGAWQALPSGSWLPTAFAPIEVSFLPAVEPGARSYEALNQAVMERVVAAVSGSPRPDADRDQASA</sequence>
<name>A0A6P1DXM7_9GAMM</name>
<dbReference type="Proteomes" id="UP000471640">
    <property type="component" value="Unassembled WGS sequence"/>
</dbReference>
<evidence type="ECO:0000259" key="2">
    <source>
        <dbReference type="PROSITE" id="PS50075"/>
    </source>
</evidence>
<reference evidence="3 4" key="2">
    <citation type="submission" date="2020-02" db="EMBL/GenBank/DDBJ databases">
        <title>Genome sequences of Thiorhodococcus mannitoliphagus and Thiorhodococcus minor, purple sulfur photosynthetic bacteria in the gammaproteobacterial family, Chromatiaceae.</title>
        <authorList>
            <person name="Aviles F.A."/>
            <person name="Meyer T.E."/>
            <person name="Kyndt J.A."/>
        </authorList>
    </citation>
    <scope>NUCLEOTIDE SEQUENCE [LARGE SCALE GENOMIC DNA]</scope>
    <source>
        <strain evidence="3 4">DSM 18266</strain>
    </source>
</reference>
<dbReference type="RefSeq" id="WP_164653991.1">
    <property type="nucleotide sequence ID" value="NZ_JAAIJR010000039.1"/>
</dbReference>
<dbReference type="PANTHER" id="PTHR43272:SF52">
    <property type="entry name" value="AMP-DEPENDENT SYNTHETASE_LIGASE DOMAIN-CONTAINING PROTEIN"/>
    <property type="match status" value="1"/>
</dbReference>
<dbReference type="Pfam" id="PF00550">
    <property type="entry name" value="PP-binding"/>
    <property type="match status" value="1"/>
</dbReference>
<dbReference type="AlphaFoldDB" id="A0A6P1DXM7"/>
<organism evidence="3 4">
    <name type="scientific">Thiorhodococcus mannitoliphagus</name>
    <dbReference type="NCBI Taxonomy" id="329406"/>
    <lineage>
        <taxon>Bacteria</taxon>
        <taxon>Pseudomonadati</taxon>
        <taxon>Pseudomonadota</taxon>
        <taxon>Gammaproteobacteria</taxon>
        <taxon>Chromatiales</taxon>
        <taxon>Chromatiaceae</taxon>
        <taxon>Thiorhodococcus</taxon>
    </lineage>
</organism>
<dbReference type="InterPro" id="IPR002123">
    <property type="entry name" value="Plipid/glycerol_acylTrfase"/>
</dbReference>
<dbReference type="Gene3D" id="1.10.1200.10">
    <property type="entry name" value="ACP-like"/>
    <property type="match status" value="1"/>
</dbReference>
<proteinExistence type="predicted"/>
<dbReference type="PROSITE" id="PS50075">
    <property type="entry name" value="CARRIER"/>
    <property type="match status" value="1"/>
</dbReference>
<dbReference type="Pfam" id="PF23562">
    <property type="entry name" value="AMP-binding_C_3"/>
    <property type="match status" value="1"/>
</dbReference>
<dbReference type="SUPFAM" id="SSF69593">
    <property type="entry name" value="Glycerol-3-phosphate (1)-acyltransferase"/>
    <property type="match status" value="1"/>
</dbReference>
<dbReference type="SMART" id="SM00563">
    <property type="entry name" value="PlsC"/>
    <property type="match status" value="1"/>
</dbReference>
<dbReference type="Pfam" id="PF00501">
    <property type="entry name" value="AMP-binding"/>
    <property type="match status" value="1"/>
</dbReference>
<dbReference type="InterPro" id="IPR045851">
    <property type="entry name" value="AMP-bd_C_sf"/>
</dbReference>
<dbReference type="GO" id="GO:0004467">
    <property type="term" value="F:long-chain fatty acid-CoA ligase activity"/>
    <property type="evidence" value="ECO:0007669"/>
    <property type="project" value="UniProtKB-EC"/>
</dbReference>
<dbReference type="InterPro" id="IPR009081">
    <property type="entry name" value="PP-bd_ACP"/>
</dbReference>
<dbReference type="CDD" id="cd07989">
    <property type="entry name" value="LPLAT_AGPAT-like"/>
    <property type="match status" value="1"/>
</dbReference>
<dbReference type="Pfam" id="PF01553">
    <property type="entry name" value="Acyltransferase"/>
    <property type="match status" value="1"/>
</dbReference>
<accession>A0A6P1DXM7</accession>
<dbReference type="InterPro" id="IPR036736">
    <property type="entry name" value="ACP-like_sf"/>
</dbReference>
<dbReference type="SUPFAM" id="SSF56801">
    <property type="entry name" value="Acetyl-CoA synthetase-like"/>
    <property type="match status" value="1"/>
</dbReference>
<dbReference type="PANTHER" id="PTHR43272">
    <property type="entry name" value="LONG-CHAIN-FATTY-ACID--COA LIGASE"/>
    <property type="match status" value="1"/>
</dbReference>
<comment type="catalytic activity">
    <reaction evidence="1">
        <text>a long-chain fatty acid + ATP + CoA = a long-chain fatty acyl-CoA + AMP + diphosphate</text>
        <dbReference type="Rhea" id="RHEA:15421"/>
        <dbReference type="ChEBI" id="CHEBI:30616"/>
        <dbReference type="ChEBI" id="CHEBI:33019"/>
        <dbReference type="ChEBI" id="CHEBI:57287"/>
        <dbReference type="ChEBI" id="CHEBI:57560"/>
        <dbReference type="ChEBI" id="CHEBI:83139"/>
        <dbReference type="ChEBI" id="CHEBI:456215"/>
        <dbReference type="EC" id="6.2.1.3"/>
    </reaction>
    <physiologicalReaction direction="left-to-right" evidence="1">
        <dbReference type="Rhea" id="RHEA:15422"/>
    </physiologicalReaction>
</comment>
<dbReference type="SUPFAM" id="SSF47336">
    <property type="entry name" value="ACP-like"/>
    <property type="match status" value="1"/>
</dbReference>
<reference evidence="4" key="1">
    <citation type="journal article" date="2020" name="Microbiol. Resour. Announc.">
        <title>Draft Genome Sequences of Thiorhodococcus mannitoliphagus and Thiorhodococcus minor, Purple Sulfur Photosynthetic Bacteria in the Gammaproteobacterial Family Chromatiaceae.</title>
        <authorList>
            <person name="Aviles F.A."/>
            <person name="Meyer T.E."/>
            <person name="Kyndt J.A."/>
        </authorList>
    </citation>
    <scope>NUCLEOTIDE SEQUENCE [LARGE SCALE GENOMIC DNA]</scope>
    <source>
        <strain evidence="4">DSM 18266</strain>
    </source>
</reference>
<evidence type="ECO:0000313" key="3">
    <source>
        <dbReference type="EMBL" id="NEX20882.1"/>
    </source>
</evidence>
<dbReference type="Gene3D" id="3.40.50.12780">
    <property type="entry name" value="N-terminal domain of ligase-like"/>
    <property type="match status" value="1"/>
</dbReference>
<dbReference type="InterPro" id="IPR020845">
    <property type="entry name" value="AMP-binding_CS"/>
</dbReference>
<dbReference type="PROSITE" id="PS00455">
    <property type="entry name" value="AMP_BINDING"/>
    <property type="match status" value="1"/>
</dbReference>
<keyword evidence="4" id="KW-1185">Reference proteome</keyword>
<dbReference type="GO" id="GO:0016020">
    <property type="term" value="C:membrane"/>
    <property type="evidence" value="ECO:0007669"/>
    <property type="project" value="TreeGrafter"/>
</dbReference>
<evidence type="ECO:0000256" key="1">
    <source>
        <dbReference type="ARBA" id="ARBA00024484"/>
    </source>
</evidence>
<gene>
    <name evidence="3" type="ORF">G3480_11255</name>
</gene>
<dbReference type="GO" id="GO:0016746">
    <property type="term" value="F:acyltransferase activity"/>
    <property type="evidence" value="ECO:0007669"/>
    <property type="project" value="InterPro"/>
</dbReference>
<dbReference type="EMBL" id="JAAIJR010000039">
    <property type="protein sequence ID" value="NEX20882.1"/>
    <property type="molecule type" value="Genomic_DNA"/>
</dbReference>
<feature type="domain" description="Carrier" evidence="2">
    <location>
        <begin position="519"/>
        <end position="595"/>
    </location>
</feature>
<evidence type="ECO:0000313" key="4">
    <source>
        <dbReference type="Proteomes" id="UP000471640"/>
    </source>
</evidence>
<comment type="caution">
    <text evidence="3">The sequence shown here is derived from an EMBL/GenBank/DDBJ whole genome shotgun (WGS) entry which is preliminary data.</text>
</comment>
<protein>
    <submittedName>
        <fullName evidence="3">AMP-binding protein</fullName>
    </submittedName>
</protein>
<dbReference type="Gene3D" id="3.30.300.30">
    <property type="match status" value="1"/>
</dbReference>